<reference evidence="6 7" key="1">
    <citation type="submission" date="2020-09" db="EMBL/GenBank/DDBJ databases">
        <title>Pseudoxanthomonas sp. CAU 1598 isolated from sand of Yaerae Beach.</title>
        <authorList>
            <person name="Kim W."/>
        </authorList>
    </citation>
    <scope>NUCLEOTIDE SEQUENCE [LARGE SCALE GENOMIC DNA]</scope>
    <source>
        <strain evidence="6 7">CAU 1598</strain>
    </source>
</reference>
<dbReference type="Gene3D" id="3.30.565.10">
    <property type="entry name" value="Histidine kinase-like ATPase, C-terminal domain"/>
    <property type="match status" value="1"/>
</dbReference>
<keyword evidence="7" id="KW-1185">Reference proteome</keyword>
<dbReference type="Pfam" id="PF07495">
    <property type="entry name" value="Y_Y_Y"/>
    <property type="match status" value="1"/>
</dbReference>
<dbReference type="InterPro" id="IPR036097">
    <property type="entry name" value="HisK_dim/P_sf"/>
</dbReference>
<dbReference type="Pfam" id="PF07494">
    <property type="entry name" value="Reg_prop"/>
    <property type="match status" value="3"/>
</dbReference>
<evidence type="ECO:0000313" key="7">
    <source>
        <dbReference type="Proteomes" id="UP000613768"/>
    </source>
</evidence>
<keyword evidence="3" id="KW-0597">Phosphoprotein</keyword>
<comment type="caution">
    <text evidence="6">The sequence shown here is derived from an EMBL/GenBank/DDBJ whole genome shotgun (WGS) entry which is preliminary data.</text>
</comment>
<evidence type="ECO:0000256" key="4">
    <source>
        <dbReference type="SAM" id="Coils"/>
    </source>
</evidence>
<dbReference type="InterPro" id="IPR003661">
    <property type="entry name" value="HisK_dim/P_dom"/>
</dbReference>
<dbReference type="PANTHER" id="PTHR43547">
    <property type="entry name" value="TWO-COMPONENT HISTIDINE KINASE"/>
    <property type="match status" value="1"/>
</dbReference>
<dbReference type="PROSITE" id="PS50109">
    <property type="entry name" value="HIS_KIN"/>
    <property type="match status" value="1"/>
</dbReference>
<dbReference type="InterPro" id="IPR003594">
    <property type="entry name" value="HATPase_dom"/>
</dbReference>
<evidence type="ECO:0000313" key="6">
    <source>
        <dbReference type="EMBL" id="MBD8526397.1"/>
    </source>
</evidence>
<dbReference type="SMART" id="SM00388">
    <property type="entry name" value="HisKA"/>
    <property type="match status" value="1"/>
</dbReference>
<evidence type="ECO:0000256" key="3">
    <source>
        <dbReference type="ARBA" id="ARBA00022553"/>
    </source>
</evidence>
<dbReference type="Gene3D" id="2.60.40.10">
    <property type="entry name" value="Immunoglobulins"/>
    <property type="match status" value="1"/>
</dbReference>
<dbReference type="SMART" id="SM00387">
    <property type="entry name" value="HATPase_c"/>
    <property type="match status" value="1"/>
</dbReference>
<dbReference type="PANTHER" id="PTHR43547:SF2">
    <property type="entry name" value="HYBRID SIGNAL TRANSDUCTION HISTIDINE KINASE C"/>
    <property type="match status" value="1"/>
</dbReference>
<dbReference type="InterPro" id="IPR005467">
    <property type="entry name" value="His_kinase_dom"/>
</dbReference>
<dbReference type="Proteomes" id="UP000613768">
    <property type="component" value="Unassembled WGS sequence"/>
</dbReference>
<dbReference type="SUPFAM" id="SSF47384">
    <property type="entry name" value="Homodimeric domain of signal transducing histidine kinase"/>
    <property type="match status" value="1"/>
</dbReference>
<dbReference type="InterPro" id="IPR011123">
    <property type="entry name" value="Y_Y_Y"/>
</dbReference>
<dbReference type="InterPro" id="IPR011110">
    <property type="entry name" value="Reg_prop"/>
</dbReference>
<accession>A0AAW3ZMU3</accession>
<evidence type="ECO:0000259" key="5">
    <source>
        <dbReference type="PROSITE" id="PS50109"/>
    </source>
</evidence>
<dbReference type="SUPFAM" id="SSF63829">
    <property type="entry name" value="Calcium-dependent phosphotriesterase"/>
    <property type="match status" value="2"/>
</dbReference>
<dbReference type="Gene3D" id="2.130.10.10">
    <property type="entry name" value="YVTN repeat-like/Quinoprotein amine dehydrogenase"/>
    <property type="match status" value="3"/>
</dbReference>
<dbReference type="InterPro" id="IPR004358">
    <property type="entry name" value="Sig_transdc_His_kin-like_C"/>
</dbReference>
<dbReference type="InterPro" id="IPR013783">
    <property type="entry name" value="Ig-like_fold"/>
</dbReference>
<sequence>MAEDPSGEVWLGTQSGLNRFDGVDTQLYLPDQRGGGLANAWVTALVIDAQGDLWVGSLGGLDRYRRKHDNFESMSDPHGANGRLRAQMVNSLQLDRQGRLWVGHEHGVALWNAAEQRFEEHPWAEGDQTEPSGRVFALCQDIEGTLWVGSASGLAHLTLAEQKIQRVVDSPLSTESIRALLCDQDGSLWIGTDSRGVYRHPANSAAWVALSESSAHRRELRIHALLQDRQGRRWVASDAGLTELRLQSDGSVDQLQYRYRRDQPSGLGRGIVVSLMQSRDDTIWAGTWQSGVSLLNAEFNRILSFGSQHPATALLRDDAVRGVALVEGRLWVGSADGLFQFDLQRSELSEIAGTEGMTVNAIAPWNSAIWVGTRVGLRRFDAQGRAVPMTGLPEHFYSSRVRILHATDAALWVGVDGHGVYRVALKDDEPLQRVDLLAPIAFIAHFDAERVMIGAQDGLYWVSADGRQLLHVHRPHEQDALHSLPAPITNFLRGRDGRQWLASSGAGLVQLRLAEGEPASSAEFIVAEQRPANAFLNCLAEDAGGRIWVSTDGGISRFDPPVTGSALESESASGKWFNFDEQDGALPGYFFSSIAYLPDGRFAFGGGRGFTLLDPGHAGAPRIPPAVRLNALWLNNQIAPIGRPPLLQALSQTADLHLDGAQLRSLALSYGAAEFINPQRLMFAYRMDPFDSDWIVDDQHSRRALYTNLAPGDYRFRVRSGNVERGWSEQEALLAIRIDPPWWGTWWFRTLAILSLATLLHAIYRSRVRWVQRRQRWLEEEVKLRTTELEQALESLRETQRSLIEQEKMASLGSLVAGVAHEINTPLGVALTAGSHLKMQSESFGRHVQGGKLTRSALEHFVSLSAESAEMICRNLERAAKLVQSFKQVSVDRTSEGRRRFDLSGFLNELVESSRSLWRNRAIKVQVQCPERLTMDSFPGPLGQVITNLIQNALMHAFEGQSAGIIQIEVGCMDEDSLRIDVIDDGLGMPDEVLSKVFEPFFTTKRNQGGTGLGLHVVFNLVSQKLGGRIELQSSPQRGTRCSIELPRVAPGLVTTES</sequence>
<dbReference type="InterPro" id="IPR036890">
    <property type="entry name" value="HATPase_C_sf"/>
</dbReference>
<protein>
    <recommendedName>
        <fullName evidence="2">histidine kinase</fullName>
        <ecNumber evidence="2">2.7.13.3</ecNumber>
    </recommendedName>
</protein>
<comment type="catalytic activity">
    <reaction evidence="1">
        <text>ATP + protein L-histidine = ADP + protein N-phospho-L-histidine.</text>
        <dbReference type="EC" id="2.7.13.3"/>
    </reaction>
</comment>
<dbReference type="EC" id="2.7.13.3" evidence="2"/>
<dbReference type="CDD" id="cd00075">
    <property type="entry name" value="HATPase"/>
    <property type="match status" value="1"/>
</dbReference>
<dbReference type="PRINTS" id="PR00344">
    <property type="entry name" value="BCTRLSENSOR"/>
</dbReference>
<organism evidence="6 7">
    <name type="scientific">Pseudomarimonas arenosa</name>
    <dbReference type="NCBI Taxonomy" id="2774145"/>
    <lineage>
        <taxon>Bacteria</taxon>
        <taxon>Pseudomonadati</taxon>
        <taxon>Pseudomonadota</taxon>
        <taxon>Gammaproteobacteria</taxon>
        <taxon>Lysobacterales</taxon>
        <taxon>Lysobacteraceae</taxon>
        <taxon>Pseudomarimonas</taxon>
    </lineage>
</organism>
<evidence type="ECO:0000256" key="1">
    <source>
        <dbReference type="ARBA" id="ARBA00000085"/>
    </source>
</evidence>
<dbReference type="SUPFAM" id="SSF55874">
    <property type="entry name" value="ATPase domain of HSP90 chaperone/DNA topoisomerase II/histidine kinase"/>
    <property type="match status" value="1"/>
</dbReference>
<dbReference type="RefSeq" id="WP_192029819.1">
    <property type="nucleotide sequence ID" value="NZ_JACYTR010000022.1"/>
</dbReference>
<dbReference type="Pfam" id="PF02518">
    <property type="entry name" value="HATPase_c"/>
    <property type="match status" value="1"/>
</dbReference>
<keyword evidence="4" id="KW-0175">Coiled coil</keyword>
<dbReference type="EMBL" id="JACYTR010000022">
    <property type="protein sequence ID" value="MBD8526397.1"/>
    <property type="molecule type" value="Genomic_DNA"/>
</dbReference>
<evidence type="ECO:0000256" key="2">
    <source>
        <dbReference type="ARBA" id="ARBA00012438"/>
    </source>
</evidence>
<gene>
    <name evidence="6" type="ORF">IFO71_11675</name>
</gene>
<dbReference type="Gene3D" id="1.10.287.130">
    <property type="match status" value="1"/>
</dbReference>
<feature type="domain" description="Histidine kinase" evidence="5">
    <location>
        <begin position="818"/>
        <end position="1050"/>
    </location>
</feature>
<proteinExistence type="predicted"/>
<dbReference type="AlphaFoldDB" id="A0AAW3ZMU3"/>
<dbReference type="InterPro" id="IPR015943">
    <property type="entry name" value="WD40/YVTN_repeat-like_dom_sf"/>
</dbReference>
<feature type="coiled-coil region" evidence="4">
    <location>
        <begin position="779"/>
        <end position="809"/>
    </location>
</feature>
<dbReference type="GO" id="GO:0000155">
    <property type="term" value="F:phosphorelay sensor kinase activity"/>
    <property type="evidence" value="ECO:0007669"/>
    <property type="project" value="InterPro"/>
</dbReference>
<dbReference type="CDD" id="cd00082">
    <property type="entry name" value="HisKA"/>
    <property type="match status" value="1"/>
</dbReference>
<name>A0AAW3ZMU3_9GAMM</name>